<accession>X0ULW8</accession>
<name>X0ULW8_9ZZZZ</name>
<comment type="caution">
    <text evidence="1">The sequence shown here is derived from an EMBL/GenBank/DDBJ whole genome shotgun (WGS) entry which is preliminary data.</text>
</comment>
<gene>
    <name evidence="1" type="ORF">S01H1_32875</name>
</gene>
<feature type="non-terminal residue" evidence="1">
    <location>
        <position position="1"/>
    </location>
</feature>
<reference evidence="1" key="1">
    <citation type="journal article" date="2014" name="Front. Microbiol.">
        <title>High frequency of phylogenetically diverse reductive dehalogenase-homologous genes in deep subseafloor sedimentary metagenomes.</title>
        <authorList>
            <person name="Kawai M."/>
            <person name="Futagami T."/>
            <person name="Toyoda A."/>
            <person name="Takaki Y."/>
            <person name="Nishi S."/>
            <person name="Hori S."/>
            <person name="Arai W."/>
            <person name="Tsubouchi T."/>
            <person name="Morono Y."/>
            <person name="Uchiyama I."/>
            <person name="Ito T."/>
            <person name="Fujiyama A."/>
            <person name="Inagaki F."/>
            <person name="Takami H."/>
        </authorList>
    </citation>
    <scope>NUCLEOTIDE SEQUENCE</scope>
    <source>
        <strain evidence="1">Expedition CK06-06</strain>
    </source>
</reference>
<proteinExistence type="predicted"/>
<protein>
    <submittedName>
        <fullName evidence="1">Uncharacterized protein</fullName>
    </submittedName>
</protein>
<organism evidence="1">
    <name type="scientific">marine sediment metagenome</name>
    <dbReference type="NCBI Taxonomy" id="412755"/>
    <lineage>
        <taxon>unclassified sequences</taxon>
        <taxon>metagenomes</taxon>
        <taxon>ecological metagenomes</taxon>
    </lineage>
</organism>
<evidence type="ECO:0000313" key="1">
    <source>
        <dbReference type="EMBL" id="GAG06640.1"/>
    </source>
</evidence>
<dbReference type="EMBL" id="BARS01020384">
    <property type="protein sequence ID" value="GAG06640.1"/>
    <property type="molecule type" value="Genomic_DNA"/>
</dbReference>
<sequence length="89" mass="10138">ADTTGAECTARLPDGSCMMMGEERPFAKGTSMTLKLPVRAEITWIADGRRRLWATADSLTAEPIEPGVYRFEARLDRRPWLFTNPFYLR</sequence>
<dbReference type="AlphaFoldDB" id="X0ULW8"/>